<keyword evidence="6" id="KW-0498">Mitosis</keyword>
<evidence type="ECO:0000313" key="8">
    <source>
        <dbReference type="EMBL" id="KAJ8316982.1"/>
    </source>
</evidence>
<comment type="function">
    <text evidence="6">Tyrosine protein phosphatase which functions as a dosage-dependent inducer of mitotic progression.</text>
</comment>
<keyword evidence="2 6" id="KW-0132">Cell division</keyword>
<dbReference type="SMART" id="SM00450">
    <property type="entry name" value="RHOD"/>
    <property type="match status" value="1"/>
</dbReference>
<comment type="caution">
    <text evidence="8">The sequence shown here is derived from an EMBL/GenBank/DDBJ whole genome shotgun (WGS) entry which is preliminary data.</text>
</comment>
<evidence type="ECO:0000256" key="6">
    <source>
        <dbReference type="RuleBase" id="RU368028"/>
    </source>
</evidence>
<dbReference type="Gene3D" id="3.40.250.10">
    <property type="entry name" value="Rhodanese-like domain"/>
    <property type="match status" value="1"/>
</dbReference>
<dbReference type="PROSITE" id="PS50206">
    <property type="entry name" value="RHODANESE_3"/>
    <property type="match status" value="1"/>
</dbReference>
<dbReference type="InterPro" id="IPR001763">
    <property type="entry name" value="Rhodanese-like_dom"/>
</dbReference>
<sequence>MQLFVEDSVFDEIDSCSVFTPVKNTQNDGLFGTGGVRKALSDLFLDEDSGIGMENDTDDSIKYFDNVVKSDTAAVCGTLGDEPREHDVQAVVDRLAEEEDLVSDGSGSYRLPTITGKHRDLKNISNTTVKNLIEGKYHDTISDYKIIDCRYPYEYEGGHVQGAENIYTREAMSEFLHRHNTNKKTILIFYCEFSSERGPKMCRYLREKDRELNSENYPALNYPEIYLMYGGYKDLFQNHKEVCEPMEYKPMLHADHADDLRYFRAKTKSGTAAEKKRKGSRIRF</sequence>
<evidence type="ECO:0000259" key="7">
    <source>
        <dbReference type="PROSITE" id="PS50206"/>
    </source>
</evidence>
<dbReference type="EMBL" id="JARBDR010000246">
    <property type="protein sequence ID" value="KAJ8316982.1"/>
    <property type="molecule type" value="Genomic_DNA"/>
</dbReference>
<dbReference type="InterPro" id="IPR036873">
    <property type="entry name" value="Rhodanese-like_dom_sf"/>
</dbReference>
<dbReference type="PANTHER" id="PTHR10828">
    <property type="entry name" value="M-PHASE INDUCER PHOSPHATASE DUAL SPECIFICITY PHOSPHATASE CDC25"/>
    <property type="match status" value="1"/>
</dbReference>
<evidence type="ECO:0000256" key="3">
    <source>
        <dbReference type="ARBA" id="ARBA00022801"/>
    </source>
</evidence>
<evidence type="ECO:0000313" key="9">
    <source>
        <dbReference type="Proteomes" id="UP001217089"/>
    </source>
</evidence>
<reference evidence="8 9" key="1">
    <citation type="submission" date="2022-12" db="EMBL/GenBank/DDBJ databases">
        <title>Chromosome-level genome of Tegillarca granosa.</title>
        <authorList>
            <person name="Kim J."/>
        </authorList>
    </citation>
    <scope>NUCLEOTIDE SEQUENCE [LARGE SCALE GENOMIC DNA]</scope>
    <source>
        <strain evidence="8">Teg-2019</strain>
        <tissue evidence="8">Adductor muscle</tissue>
    </source>
</reference>
<name>A0ABQ9FK95_TEGGR</name>
<evidence type="ECO:0000256" key="4">
    <source>
        <dbReference type="ARBA" id="ARBA00022912"/>
    </source>
</evidence>
<accession>A0ABQ9FK95</accession>
<dbReference type="EC" id="3.1.3.48" evidence="6"/>
<dbReference type="SUPFAM" id="SSF52821">
    <property type="entry name" value="Rhodanese/Cell cycle control phosphatase"/>
    <property type="match status" value="1"/>
</dbReference>
<keyword evidence="9" id="KW-1185">Reference proteome</keyword>
<keyword evidence="4 6" id="KW-0904">Protein phosphatase</keyword>
<comment type="similarity">
    <text evidence="1 6">Belongs to the MPI phosphatase family.</text>
</comment>
<gene>
    <name evidence="8" type="ORF">KUTeg_004886</name>
</gene>
<dbReference type="PRINTS" id="PR00716">
    <property type="entry name" value="MPIPHPHTASE"/>
</dbReference>
<dbReference type="PANTHER" id="PTHR10828:SF76">
    <property type="entry name" value="M-PHASE INDUCER PHOSPHATASE"/>
    <property type="match status" value="1"/>
</dbReference>
<protein>
    <recommendedName>
        <fullName evidence="6">M-phase inducer phosphatase</fullName>
        <ecNumber evidence="6">3.1.3.48</ecNumber>
    </recommendedName>
</protein>
<dbReference type="InterPro" id="IPR000751">
    <property type="entry name" value="MPI_Phosphatase"/>
</dbReference>
<dbReference type="Pfam" id="PF00581">
    <property type="entry name" value="Rhodanese"/>
    <property type="match status" value="1"/>
</dbReference>
<evidence type="ECO:0000256" key="1">
    <source>
        <dbReference type="ARBA" id="ARBA00011065"/>
    </source>
</evidence>
<dbReference type="CDD" id="cd01530">
    <property type="entry name" value="Cdc25"/>
    <property type="match status" value="1"/>
</dbReference>
<comment type="catalytic activity">
    <reaction evidence="6">
        <text>O-phospho-L-tyrosyl-[protein] + H2O = L-tyrosyl-[protein] + phosphate</text>
        <dbReference type="Rhea" id="RHEA:10684"/>
        <dbReference type="Rhea" id="RHEA-COMP:10136"/>
        <dbReference type="Rhea" id="RHEA-COMP:20101"/>
        <dbReference type="ChEBI" id="CHEBI:15377"/>
        <dbReference type="ChEBI" id="CHEBI:43474"/>
        <dbReference type="ChEBI" id="CHEBI:46858"/>
        <dbReference type="ChEBI" id="CHEBI:61978"/>
        <dbReference type="EC" id="3.1.3.48"/>
    </reaction>
</comment>
<feature type="domain" description="Rhodanese" evidence="7">
    <location>
        <begin position="140"/>
        <end position="244"/>
    </location>
</feature>
<organism evidence="8 9">
    <name type="scientific">Tegillarca granosa</name>
    <name type="common">Malaysian cockle</name>
    <name type="synonym">Anadara granosa</name>
    <dbReference type="NCBI Taxonomy" id="220873"/>
    <lineage>
        <taxon>Eukaryota</taxon>
        <taxon>Metazoa</taxon>
        <taxon>Spiralia</taxon>
        <taxon>Lophotrochozoa</taxon>
        <taxon>Mollusca</taxon>
        <taxon>Bivalvia</taxon>
        <taxon>Autobranchia</taxon>
        <taxon>Pteriomorphia</taxon>
        <taxon>Arcoida</taxon>
        <taxon>Arcoidea</taxon>
        <taxon>Arcidae</taxon>
        <taxon>Tegillarca</taxon>
    </lineage>
</organism>
<keyword evidence="5 6" id="KW-0131">Cell cycle</keyword>
<evidence type="ECO:0000256" key="2">
    <source>
        <dbReference type="ARBA" id="ARBA00022618"/>
    </source>
</evidence>
<dbReference type="Proteomes" id="UP001217089">
    <property type="component" value="Unassembled WGS sequence"/>
</dbReference>
<keyword evidence="3 6" id="KW-0378">Hydrolase</keyword>
<evidence type="ECO:0000256" key="5">
    <source>
        <dbReference type="ARBA" id="ARBA00023306"/>
    </source>
</evidence>
<proteinExistence type="inferred from homology"/>